<dbReference type="Proteomes" id="UP000198923">
    <property type="component" value="Unassembled WGS sequence"/>
</dbReference>
<proteinExistence type="predicted"/>
<dbReference type="OrthoDB" id="262125at2"/>
<dbReference type="InterPro" id="IPR012338">
    <property type="entry name" value="Beta-lactam/transpept-like"/>
</dbReference>
<accession>A0A1G7SKP1</accession>
<keyword evidence="1" id="KW-0732">Signal</keyword>
<dbReference type="InterPro" id="IPR001466">
    <property type="entry name" value="Beta-lactam-related"/>
</dbReference>
<dbReference type="STRING" id="504805.SAMN05421505_102321"/>
<dbReference type="AlphaFoldDB" id="A0A1G7SKP1"/>
<dbReference type="InterPro" id="IPR006311">
    <property type="entry name" value="TAT_signal"/>
</dbReference>
<dbReference type="PROSITE" id="PS51318">
    <property type="entry name" value="TAT"/>
    <property type="match status" value="1"/>
</dbReference>
<organism evidence="3 4">
    <name type="scientific">Sinosporangium album</name>
    <dbReference type="NCBI Taxonomy" id="504805"/>
    <lineage>
        <taxon>Bacteria</taxon>
        <taxon>Bacillati</taxon>
        <taxon>Actinomycetota</taxon>
        <taxon>Actinomycetes</taxon>
        <taxon>Streptosporangiales</taxon>
        <taxon>Streptosporangiaceae</taxon>
        <taxon>Sinosporangium</taxon>
    </lineage>
</organism>
<name>A0A1G7SKP1_9ACTN</name>
<dbReference type="PANTHER" id="PTHR46825:SF9">
    <property type="entry name" value="BETA-LACTAMASE-RELATED DOMAIN-CONTAINING PROTEIN"/>
    <property type="match status" value="1"/>
</dbReference>
<dbReference type="RefSeq" id="WP_093168056.1">
    <property type="nucleotide sequence ID" value="NZ_FNCN01000002.1"/>
</dbReference>
<dbReference type="EMBL" id="FNCN01000002">
    <property type="protein sequence ID" value="SDG22800.1"/>
    <property type="molecule type" value="Genomic_DNA"/>
</dbReference>
<evidence type="ECO:0000313" key="3">
    <source>
        <dbReference type="EMBL" id="SDG22800.1"/>
    </source>
</evidence>
<protein>
    <submittedName>
        <fullName evidence="3">CubicO group peptidase, beta-lactamase class C family</fullName>
    </submittedName>
</protein>
<feature type="chain" id="PRO_5011472226" evidence="1">
    <location>
        <begin position="34"/>
        <end position="416"/>
    </location>
</feature>
<dbReference type="PANTHER" id="PTHR46825">
    <property type="entry name" value="D-ALANYL-D-ALANINE-CARBOXYPEPTIDASE/ENDOPEPTIDASE AMPH"/>
    <property type="match status" value="1"/>
</dbReference>
<evidence type="ECO:0000259" key="2">
    <source>
        <dbReference type="Pfam" id="PF00144"/>
    </source>
</evidence>
<gene>
    <name evidence="3" type="ORF">SAMN05421505_102321</name>
</gene>
<dbReference type="InterPro" id="IPR050491">
    <property type="entry name" value="AmpC-like"/>
</dbReference>
<evidence type="ECO:0000256" key="1">
    <source>
        <dbReference type="SAM" id="SignalP"/>
    </source>
</evidence>
<reference evidence="3 4" key="1">
    <citation type="submission" date="2016-10" db="EMBL/GenBank/DDBJ databases">
        <authorList>
            <person name="de Groot N.N."/>
        </authorList>
    </citation>
    <scope>NUCLEOTIDE SEQUENCE [LARGE SCALE GENOMIC DNA]</scope>
    <source>
        <strain evidence="3 4">CPCC 201354</strain>
    </source>
</reference>
<sequence length="416" mass="44676">MAIGTPGLTRRRLLQVGVGAIPALALGVRPAQAQSTPPVTGTVPPELQAFDDAMKNYIAPRNIGCAQLAVARHGTILLARGYGSYAVSTLVQPTSLFRIASAGKHITAAAVMRLVQDGHLDLHTPVTTALGLSTPADPRLAQVTVMRLMHHLGGWDRDLTYDPLWYDHTIAANLGVPLPIDHADIISYTTDRPLDFTPGSKMVYSNYGYMLLGRIIEQVSGLSYEAYVQQNLLTPVSVSRMRLGRSLKTEAAATEVEYDSTYTNTSVANASGAVVPYPYGGFNMPNQDANGGWLGSAVDLIKFATVFDAPGPVLDQTSLNRIFAVPETGVTSGGWWYGGGWFIRPQGSGRNTWHDGSMPGTYSFIARLHNGISYCAIFNRRQEGAAPDFGAIDAALGQAASSITTWPTTDLTPQYF</sequence>
<keyword evidence="4" id="KW-1185">Reference proteome</keyword>
<dbReference type="SUPFAM" id="SSF56601">
    <property type="entry name" value="beta-lactamase/transpeptidase-like"/>
    <property type="match status" value="1"/>
</dbReference>
<dbReference type="Pfam" id="PF00144">
    <property type="entry name" value="Beta-lactamase"/>
    <property type="match status" value="1"/>
</dbReference>
<feature type="domain" description="Beta-lactamase-related" evidence="2">
    <location>
        <begin position="50"/>
        <end position="388"/>
    </location>
</feature>
<dbReference type="Gene3D" id="3.40.710.10">
    <property type="entry name" value="DD-peptidase/beta-lactamase superfamily"/>
    <property type="match status" value="1"/>
</dbReference>
<feature type="signal peptide" evidence="1">
    <location>
        <begin position="1"/>
        <end position="33"/>
    </location>
</feature>
<evidence type="ECO:0000313" key="4">
    <source>
        <dbReference type="Proteomes" id="UP000198923"/>
    </source>
</evidence>